<keyword evidence="1" id="KW-0732">Signal</keyword>
<protein>
    <recommendedName>
        <fullName evidence="2">Chitin-binding type-2 domain-containing protein</fullName>
    </recommendedName>
</protein>
<dbReference type="Pfam" id="PF01607">
    <property type="entry name" value="CBM_14"/>
    <property type="match status" value="1"/>
</dbReference>
<dbReference type="GO" id="GO:0005576">
    <property type="term" value="C:extracellular region"/>
    <property type="evidence" value="ECO:0007669"/>
    <property type="project" value="InterPro"/>
</dbReference>
<name>A0AA88YBJ2_PINIB</name>
<sequence length="246" mass="27747">MHPLTLLASFLSVLMMTDAASVCKSGQTWVPDPDDCSSFWLCLPFMTAKYKCPGDTVTNHLMEACVPKGSHMDICSKKDQDSKKTTLKSILTTTKAPELSPIEKMCQENPTAIIPHPQHCAKYINCSRIKEEHQGVGECPYPMLWEETSKKCAKHELTKCGERFEPIDPCDYNANICDGNSHCIPCEIRFPSCRGLSDGLQPWRGRERTPYFVVCSNQRLSRQGKCTYEKKGEVVFDPQSRKCIEV</sequence>
<dbReference type="SMART" id="SM00494">
    <property type="entry name" value="ChtBD2"/>
    <property type="match status" value="2"/>
</dbReference>
<dbReference type="Gene3D" id="2.170.140.10">
    <property type="entry name" value="Chitin binding domain"/>
    <property type="match status" value="1"/>
</dbReference>
<dbReference type="AlphaFoldDB" id="A0AA88YBJ2"/>
<proteinExistence type="predicted"/>
<feature type="domain" description="Chitin-binding type-2" evidence="2">
    <location>
        <begin position="20"/>
        <end position="77"/>
    </location>
</feature>
<evidence type="ECO:0000313" key="3">
    <source>
        <dbReference type="EMBL" id="KAK3102049.1"/>
    </source>
</evidence>
<gene>
    <name evidence="3" type="ORF">FSP39_008390</name>
</gene>
<accession>A0AA88YBJ2</accession>
<dbReference type="InterPro" id="IPR036508">
    <property type="entry name" value="Chitin-bd_dom_sf"/>
</dbReference>
<organism evidence="3 4">
    <name type="scientific">Pinctada imbricata</name>
    <name type="common">Atlantic pearl-oyster</name>
    <name type="synonym">Pinctada martensii</name>
    <dbReference type="NCBI Taxonomy" id="66713"/>
    <lineage>
        <taxon>Eukaryota</taxon>
        <taxon>Metazoa</taxon>
        <taxon>Spiralia</taxon>
        <taxon>Lophotrochozoa</taxon>
        <taxon>Mollusca</taxon>
        <taxon>Bivalvia</taxon>
        <taxon>Autobranchia</taxon>
        <taxon>Pteriomorphia</taxon>
        <taxon>Pterioida</taxon>
        <taxon>Pterioidea</taxon>
        <taxon>Pteriidae</taxon>
        <taxon>Pinctada</taxon>
    </lineage>
</organism>
<dbReference type="EMBL" id="VSWD01000005">
    <property type="protein sequence ID" value="KAK3102049.1"/>
    <property type="molecule type" value="Genomic_DNA"/>
</dbReference>
<feature type="domain" description="Chitin-binding type-2" evidence="2">
    <location>
        <begin position="103"/>
        <end position="162"/>
    </location>
</feature>
<evidence type="ECO:0000256" key="1">
    <source>
        <dbReference type="SAM" id="SignalP"/>
    </source>
</evidence>
<reference evidence="3" key="1">
    <citation type="submission" date="2019-08" db="EMBL/GenBank/DDBJ databases">
        <title>The improved chromosome-level genome for the pearl oyster Pinctada fucata martensii using PacBio sequencing and Hi-C.</title>
        <authorList>
            <person name="Zheng Z."/>
        </authorList>
    </citation>
    <scope>NUCLEOTIDE SEQUENCE</scope>
    <source>
        <strain evidence="3">ZZ-2019</strain>
        <tissue evidence="3">Adductor muscle</tissue>
    </source>
</reference>
<dbReference type="GO" id="GO:0008061">
    <property type="term" value="F:chitin binding"/>
    <property type="evidence" value="ECO:0007669"/>
    <property type="project" value="InterPro"/>
</dbReference>
<keyword evidence="4" id="KW-1185">Reference proteome</keyword>
<dbReference type="Proteomes" id="UP001186944">
    <property type="component" value="Unassembled WGS sequence"/>
</dbReference>
<dbReference type="InterPro" id="IPR002557">
    <property type="entry name" value="Chitin-bd_dom"/>
</dbReference>
<feature type="chain" id="PRO_5041657662" description="Chitin-binding type-2 domain-containing protein" evidence="1">
    <location>
        <begin position="20"/>
        <end position="246"/>
    </location>
</feature>
<feature type="signal peptide" evidence="1">
    <location>
        <begin position="1"/>
        <end position="19"/>
    </location>
</feature>
<evidence type="ECO:0000259" key="2">
    <source>
        <dbReference type="PROSITE" id="PS50940"/>
    </source>
</evidence>
<dbReference type="PROSITE" id="PS50940">
    <property type="entry name" value="CHIT_BIND_II"/>
    <property type="match status" value="2"/>
</dbReference>
<comment type="caution">
    <text evidence="3">The sequence shown here is derived from an EMBL/GenBank/DDBJ whole genome shotgun (WGS) entry which is preliminary data.</text>
</comment>
<dbReference type="SUPFAM" id="SSF57625">
    <property type="entry name" value="Invertebrate chitin-binding proteins"/>
    <property type="match status" value="2"/>
</dbReference>
<evidence type="ECO:0000313" key="4">
    <source>
        <dbReference type="Proteomes" id="UP001186944"/>
    </source>
</evidence>